<organism evidence="2 3">
    <name type="scientific">Portunus trituberculatus</name>
    <name type="common">Swimming crab</name>
    <name type="synonym">Neptunus trituberculatus</name>
    <dbReference type="NCBI Taxonomy" id="210409"/>
    <lineage>
        <taxon>Eukaryota</taxon>
        <taxon>Metazoa</taxon>
        <taxon>Ecdysozoa</taxon>
        <taxon>Arthropoda</taxon>
        <taxon>Crustacea</taxon>
        <taxon>Multicrustacea</taxon>
        <taxon>Malacostraca</taxon>
        <taxon>Eumalacostraca</taxon>
        <taxon>Eucarida</taxon>
        <taxon>Decapoda</taxon>
        <taxon>Pleocyemata</taxon>
        <taxon>Brachyura</taxon>
        <taxon>Eubrachyura</taxon>
        <taxon>Portunoidea</taxon>
        <taxon>Portunidae</taxon>
        <taxon>Portuninae</taxon>
        <taxon>Portunus</taxon>
    </lineage>
</organism>
<evidence type="ECO:0000313" key="3">
    <source>
        <dbReference type="Proteomes" id="UP000324222"/>
    </source>
</evidence>
<evidence type="ECO:0000256" key="1">
    <source>
        <dbReference type="SAM" id="MobiDB-lite"/>
    </source>
</evidence>
<sequence length="89" mass="9027">MVPAAAAATSPAPPPALCRCCAVNRAGLALCNLAAISVSAAHLHRRALRCGTIASTTREGTQLCAAPSTEMPGGARKQGGDQYTHTEIN</sequence>
<reference evidence="2 3" key="1">
    <citation type="submission" date="2019-05" db="EMBL/GenBank/DDBJ databases">
        <title>Another draft genome of Portunus trituberculatus and its Hox gene families provides insights of decapod evolution.</title>
        <authorList>
            <person name="Jeong J.-H."/>
            <person name="Song I."/>
            <person name="Kim S."/>
            <person name="Choi T."/>
            <person name="Kim D."/>
            <person name="Ryu S."/>
            <person name="Kim W."/>
        </authorList>
    </citation>
    <scope>NUCLEOTIDE SEQUENCE [LARGE SCALE GENOMIC DNA]</scope>
    <source>
        <tissue evidence="2">Muscle</tissue>
    </source>
</reference>
<gene>
    <name evidence="2" type="ORF">E2C01_007115</name>
</gene>
<protein>
    <submittedName>
        <fullName evidence="2">Uncharacterized protein</fullName>
    </submittedName>
</protein>
<dbReference type="AlphaFoldDB" id="A0A5B7CX98"/>
<dbReference type="EMBL" id="VSRR010000345">
    <property type="protein sequence ID" value="MPC14352.1"/>
    <property type="molecule type" value="Genomic_DNA"/>
</dbReference>
<keyword evidence="3" id="KW-1185">Reference proteome</keyword>
<dbReference type="Proteomes" id="UP000324222">
    <property type="component" value="Unassembled WGS sequence"/>
</dbReference>
<comment type="caution">
    <text evidence="2">The sequence shown here is derived from an EMBL/GenBank/DDBJ whole genome shotgun (WGS) entry which is preliminary data.</text>
</comment>
<feature type="region of interest" description="Disordered" evidence="1">
    <location>
        <begin position="65"/>
        <end position="89"/>
    </location>
</feature>
<proteinExistence type="predicted"/>
<name>A0A5B7CX98_PORTR</name>
<evidence type="ECO:0000313" key="2">
    <source>
        <dbReference type="EMBL" id="MPC14352.1"/>
    </source>
</evidence>
<accession>A0A5B7CX98</accession>